<protein>
    <submittedName>
        <fullName evidence="1">Uncharacterized protein</fullName>
    </submittedName>
</protein>
<dbReference type="PANTHER" id="PTHR34402">
    <property type="entry name" value="PROTEIN CBG02762"/>
    <property type="match status" value="1"/>
</dbReference>
<sequence length="64" mass="7272">MGFQVGIKYSTPAPFPQVGIKRAYVPAASSTHLAYKQVESKLVEKETTLRKYNTRAPKYVRKQN</sequence>
<evidence type="ECO:0000313" key="1">
    <source>
        <dbReference type="EnsemblMetazoa" id="PPA44054.1"/>
    </source>
</evidence>
<proteinExistence type="predicted"/>
<dbReference type="EnsemblMetazoa" id="PPA44054.1">
    <property type="protein sequence ID" value="PPA44054.1"/>
    <property type="gene ID" value="WBGene00282423"/>
</dbReference>
<gene>
    <name evidence="1" type="primary">WBGene00282423</name>
</gene>
<evidence type="ECO:0000313" key="2">
    <source>
        <dbReference type="Proteomes" id="UP000005239"/>
    </source>
</evidence>
<keyword evidence="2" id="KW-1185">Reference proteome</keyword>
<dbReference type="PANTHER" id="PTHR34402:SF1">
    <property type="entry name" value="PROTEIN CBG02762"/>
    <property type="match status" value="1"/>
</dbReference>
<organism evidence="1 2">
    <name type="scientific">Pristionchus pacificus</name>
    <name type="common">Parasitic nematode worm</name>
    <dbReference type="NCBI Taxonomy" id="54126"/>
    <lineage>
        <taxon>Eukaryota</taxon>
        <taxon>Metazoa</taxon>
        <taxon>Ecdysozoa</taxon>
        <taxon>Nematoda</taxon>
        <taxon>Chromadorea</taxon>
        <taxon>Rhabditida</taxon>
        <taxon>Rhabditina</taxon>
        <taxon>Diplogasteromorpha</taxon>
        <taxon>Diplogasteroidea</taxon>
        <taxon>Neodiplogasteridae</taxon>
        <taxon>Pristionchus</taxon>
    </lineage>
</organism>
<accession>A0A2A6BKH0</accession>
<accession>A0A8R1Z4P5</accession>
<dbReference type="AlphaFoldDB" id="A0A2A6BKH0"/>
<reference evidence="2" key="1">
    <citation type="journal article" date="2008" name="Nat. Genet.">
        <title>The Pristionchus pacificus genome provides a unique perspective on nematode lifestyle and parasitism.</title>
        <authorList>
            <person name="Dieterich C."/>
            <person name="Clifton S.W."/>
            <person name="Schuster L.N."/>
            <person name="Chinwalla A."/>
            <person name="Delehaunty K."/>
            <person name="Dinkelacker I."/>
            <person name="Fulton L."/>
            <person name="Fulton R."/>
            <person name="Godfrey J."/>
            <person name="Minx P."/>
            <person name="Mitreva M."/>
            <person name="Roeseler W."/>
            <person name="Tian H."/>
            <person name="Witte H."/>
            <person name="Yang S.P."/>
            <person name="Wilson R.K."/>
            <person name="Sommer R.J."/>
        </authorList>
    </citation>
    <scope>NUCLEOTIDE SEQUENCE [LARGE SCALE GENOMIC DNA]</scope>
    <source>
        <strain evidence="2">PS312</strain>
    </source>
</reference>
<dbReference type="Proteomes" id="UP000005239">
    <property type="component" value="Unassembled WGS sequence"/>
</dbReference>
<reference evidence="1" key="2">
    <citation type="submission" date="2022-06" db="UniProtKB">
        <authorList>
            <consortium name="EnsemblMetazoa"/>
        </authorList>
    </citation>
    <scope>IDENTIFICATION</scope>
    <source>
        <strain evidence="1">PS312</strain>
    </source>
</reference>
<name>A0A2A6BKH0_PRIPA</name>